<dbReference type="GO" id="GO:0008236">
    <property type="term" value="F:serine-type peptidase activity"/>
    <property type="evidence" value="ECO:0007669"/>
    <property type="project" value="InterPro"/>
</dbReference>
<keyword evidence="3" id="KW-0645">Protease</keyword>
<dbReference type="GO" id="GO:0004175">
    <property type="term" value="F:endopeptidase activity"/>
    <property type="evidence" value="ECO:0007669"/>
    <property type="project" value="TreeGrafter"/>
</dbReference>
<dbReference type="AlphaFoldDB" id="A0A4R6TJN5"/>
<dbReference type="InterPro" id="IPR041613">
    <property type="entry name" value="Pept_S41_N"/>
</dbReference>
<dbReference type="PANTHER" id="PTHR32060:SF30">
    <property type="entry name" value="CARBOXY-TERMINAL PROCESSING PROTEASE CTPA"/>
    <property type="match status" value="1"/>
</dbReference>
<evidence type="ECO:0000259" key="2">
    <source>
        <dbReference type="Pfam" id="PF18294"/>
    </source>
</evidence>
<dbReference type="Gene3D" id="3.90.226.10">
    <property type="entry name" value="2-enoyl-CoA Hydratase, Chain A, domain 1"/>
    <property type="match status" value="1"/>
</dbReference>
<comment type="caution">
    <text evidence="3">The sequence shown here is derived from an EMBL/GenBank/DDBJ whole genome shotgun (WGS) entry which is preliminary data.</text>
</comment>
<dbReference type="Pfam" id="PF18294">
    <property type="entry name" value="Pept_S41_N"/>
    <property type="match status" value="1"/>
</dbReference>
<accession>A0A4R6TJN5</accession>
<evidence type="ECO:0000313" key="3">
    <source>
        <dbReference type="EMBL" id="TDQ29459.1"/>
    </source>
</evidence>
<dbReference type="InterPro" id="IPR029045">
    <property type="entry name" value="ClpP/crotonase-like_dom_sf"/>
</dbReference>
<proteinExistence type="predicted"/>
<organism evidence="3 4">
    <name type="scientific">Zeaxanthinibacter enoshimensis</name>
    <dbReference type="NCBI Taxonomy" id="392009"/>
    <lineage>
        <taxon>Bacteria</taxon>
        <taxon>Pseudomonadati</taxon>
        <taxon>Bacteroidota</taxon>
        <taxon>Flavobacteriia</taxon>
        <taxon>Flavobacteriales</taxon>
        <taxon>Flavobacteriaceae</taxon>
        <taxon>Zeaxanthinibacter</taxon>
    </lineage>
</organism>
<reference evidence="3 4" key="1">
    <citation type="submission" date="2019-03" db="EMBL/GenBank/DDBJ databases">
        <title>Genomic Encyclopedia of Archaeal and Bacterial Type Strains, Phase II (KMG-II): from individual species to whole genera.</title>
        <authorList>
            <person name="Goeker M."/>
        </authorList>
    </citation>
    <scope>NUCLEOTIDE SEQUENCE [LARGE SCALE GENOMIC DNA]</scope>
    <source>
        <strain evidence="3 4">DSM 18435</strain>
    </source>
</reference>
<protein>
    <submittedName>
        <fullName evidence="3">C-terminal processing protease CtpA/Prc</fullName>
    </submittedName>
</protein>
<evidence type="ECO:0000313" key="4">
    <source>
        <dbReference type="Proteomes" id="UP000295468"/>
    </source>
</evidence>
<dbReference type="PROSITE" id="PS51257">
    <property type="entry name" value="PROKAR_LIPOPROTEIN"/>
    <property type="match status" value="1"/>
</dbReference>
<feature type="domain" description="Tail specific protease" evidence="1">
    <location>
        <begin position="240"/>
        <end position="383"/>
    </location>
</feature>
<dbReference type="Gene3D" id="2.30.42.10">
    <property type="match status" value="1"/>
</dbReference>
<dbReference type="SUPFAM" id="SSF52096">
    <property type="entry name" value="ClpP/crotonase"/>
    <property type="match status" value="1"/>
</dbReference>
<dbReference type="InterPro" id="IPR036034">
    <property type="entry name" value="PDZ_sf"/>
</dbReference>
<dbReference type="SUPFAM" id="SSF50156">
    <property type="entry name" value="PDZ domain-like"/>
    <property type="match status" value="1"/>
</dbReference>
<sequence>MARTAVPPKKTIVKKMNYLTGFLLGFGLLLSGCNKDDDGVTKPDGPDPNAANLDVQDFMYKAMNLWYFWQGEVDILADDAFATDAEYTDFLEANPNPETFYFDVLLFSDDRFSFLSEDYKELTQNLSGISQNNGMEFGLVAFSNSDDIFGYVRYIIPNSDASTKNIERGDIFIGVDGVTLTRNNYTELLFGDNATYTLTMANITDGQISANGEEVTLTKEEGFQENPVFITKTFDVSGTKIGYLMYNGFTNEFDEQLNEAFGQLKADGATELVIDFRYNGGGSVNSSRLLSSMIYGTNTNELYIRQRWNDKIQAAFSPSDLEDYFAATTGSGTPINTLNLSRVYVLTTSSTASASELVINGLDPYINVIQVGTTTRGKNEFSLTMVDDPNRQGAPYIYTPSRENNINPDNSWAIQPLVGRNENSVGFSDYTGGFAPEIELQEDLENLGVLGELDEPLLARAIQEITGAGAKFDFTVEMPAEAFTSSKMFSPLKDNMVLDKDFYLPEIQ</sequence>
<name>A0A4R6TJN5_9FLAO</name>
<evidence type="ECO:0000259" key="1">
    <source>
        <dbReference type="Pfam" id="PF03572"/>
    </source>
</evidence>
<dbReference type="InterPro" id="IPR005151">
    <property type="entry name" value="Tail-specific_protease"/>
</dbReference>
<feature type="domain" description="Peptidase S41 N-terminal" evidence="2">
    <location>
        <begin position="55"/>
        <end position="114"/>
    </location>
</feature>
<dbReference type="Gene3D" id="3.30.750.170">
    <property type="match status" value="1"/>
</dbReference>
<dbReference type="Proteomes" id="UP000295468">
    <property type="component" value="Unassembled WGS sequence"/>
</dbReference>
<dbReference type="EMBL" id="SNYI01000003">
    <property type="protein sequence ID" value="TDQ29459.1"/>
    <property type="molecule type" value="Genomic_DNA"/>
</dbReference>
<dbReference type="CDD" id="cd07561">
    <property type="entry name" value="Peptidase_S41_CPP_like"/>
    <property type="match status" value="1"/>
</dbReference>
<gene>
    <name evidence="3" type="ORF">CLV82_2917</name>
</gene>
<dbReference type="GO" id="GO:0007165">
    <property type="term" value="P:signal transduction"/>
    <property type="evidence" value="ECO:0007669"/>
    <property type="project" value="TreeGrafter"/>
</dbReference>
<keyword evidence="3" id="KW-0378">Hydrolase</keyword>
<keyword evidence="4" id="KW-1185">Reference proteome</keyword>
<dbReference type="GO" id="GO:0030288">
    <property type="term" value="C:outer membrane-bounded periplasmic space"/>
    <property type="evidence" value="ECO:0007669"/>
    <property type="project" value="TreeGrafter"/>
</dbReference>
<dbReference type="GO" id="GO:0006508">
    <property type="term" value="P:proteolysis"/>
    <property type="evidence" value="ECO:0007669"/>
    <property type="project" value="UniProtKB-KW"/>
</dbReference>
<dbReference type="PANTHER" id="PTHR32060">
    <property type="entry name" value="TAIL-SPECIFIC PROTEASE"/>
    <property type="match status" value="1"/>
</dbReference>
<dbReference type="Pfam" id="PF03572">
    <property type="entry name" value="Peptidase_S41"/>
    <property type="match status" value="1"/>
</dbReference>